<proteinExistence type="predicted"/>
<evidence type="ECO:0000313" key="1">
    <source>
        <dbReference type="EMBL" id="ORE16425.1"/>
    </source>
</evidence>
<gene>
    <name evidence="1" type="ORF">BCV71DRAFT_271801</name>
</gene>
<sequence length="57" mass="6480">MRLDKESVKLGPSTTYFSSSKKTHVFVDLESIHSIKSMLSSKRHASAQGMPFLHQMR</sequence>
<dbReference type="EMBL" id="KV921386">
    <property type="protein sequence ID" value="ORE16425.1"/>
    <property type="molecule type" value="Genomic_DNA"/>
</dbReference>
<reference evidence="1 2" key="1">
    <citation type="journal article" date="2016" name="Proc. Natl. Acad. Sci. U.S.A.">
        <title>Lipid metabolic changes in an early divergent fungus govern the establishment of a mutualistic symbiosis with endobacteria.</title>
        <authorList>
            <person name="Lastovetsky O.A."/>
            <person name="Gaspar M.L."/>
            <person name="Mondo S.J."/>
            <person name="LaButti K.M."/>
            <person name="Sandor L."/>
            <person name="Grigoriev I.V."/>
            <person name="Henry S.A."/>
            <person name="Pawlowska T.E."/>
        </authorList>
    </citation>
    <scope>NUCLEOTIDE SEQUENCE [LARGE SCALE GENOMIC DNA]</scope>
    <source>
        <strain evidence="1 2">ATCC 11559</strain>
    </source>
</reference>
<evidence type="ECO:0000313" key="2">
    <source>
        <dbReference type="Proteomes" id="UP000242381"/>
    </source>
</evidence>
<dbReference type="Proteomes" id="UP000242381">
    <property type="component" value="Unassembled WGS sequence"/>
</dbReference>
<accession>A0A1X0RWJ5</accession>
<dbReference type="AlphaFoldDB" id="A0A1X0RWJ5"/>
<name>A0A1X0RWJ5_RHIZD</name>
<organism evidence="1 2">
    <name type="scientific">Rhizopus microsporus</name>
    <dbReference type="NCBI Taxonomy" id="58291"/>
    <lineage>
        <taxon>Eukaryota</taxon>
        <taxon>Fungi</taxon>
        <taxon>Fungi incertae sedis</taxon>
        <taxon>Mucoromycota</taxon>
        <taxon>Mucoromycotina</taxon>
        <taxon>Mucoromycetes</taxon>
        <taxon>Mucorales</taxon>
        <taxon>Mucorineae</taxon>
        <taxon>Rhizopodaceae</taxon>
        <taxon>Rhizopus</taxon>
    </lineage>
</organism>
<protein>
    <submittedName>
        <fullName evidence="1">Uncharacterized protein</fullName>
    </submittedName>
</protein>